<sequence length="117" mass="11916">MWRAATGLGRTIARRAGRRQVAAVTGAATALGVLLLALRVGVPLSVDLLIPSFGCGVLLNAIRATAVRLEGVGDRPVGTAGCVLLLGSAEGVTVVVDRRGAVWRVPADLAMTTSTCP</sequence>
<gene>
    <name evidence="2" type="ORF">GCM10007964_11470</name>
</gene>
<keyword evidence="3" id="KW-1185">Reference proteome</keyword>
<feature type="transmembrane region" description="Helical" evidence="1">
    <location>
        <begin position="21"/>
        <end position="42"/>
    </location>
</feature>
<keyword evidence="1" id="KW-0812">Transmembrane</keyword>
<keyword evidence="1" id="KW-0472">Membrane</keyword>
<organism evidence="2 3">
    <name type="scientific">Sphaerisporangium melleum</name>
    <dbReference type="NCBI Taxonomy" id="321316"/>
    <lineage>
        <taxon>Bacteria</taxon>
        <taxon>Bacillati</taxon>
        <taxon>Actinomycetota</taxon>
        <taxon>Actinomycetes</taxon>
        <taxon>Streptosporangiales</taxon>
        <taxon>Streptosporangiaceae</taxon>
        <taxon>Sphaerisporangium</taxon>
    </lineage>
</organism>
<keyword evidence="1" id="KW-1133">Transmembrane helix</keyword>
<comment type="caution">
    <text evidence="2">The sequence shown here is derived from an EMBL/GenBank/DDBJ whole genome shotgun (WGS) entry which is preliminary data.</text>
</comment>
<proteinExistence type="predicted"/>
<dbReference type="AlphaFoldDB" id="A0A917QVT3"/>
<dbReference type="Proteomes" id="UP000645217">
    <property type="component" value="Unassembled WGS sequence"/>
</dbReference>
<name>A0A917QVT3_9ACTN</name>
<dbReference type="EMBL" id="BMNT01000005">
    <property type="protein sequence ID" value="GGK70175.1"/>
    <property type="molecule type" value="Genomic_DNA"/>
</dbReference>
<reference evidence="2" key="1">
    <citation type="journal article" date="2014" name="Int. J. Syst. Evol. Microbiol.">
        <title>Complete genome sequence of Corynebacterium casei LMG S-19264T (=DSM 44701T), isolated from a smear-ripened cheese.</title>
        <authorList>
            <consortium name="US DOE Joint Genome Institute (JGI-PGF)"/>
            <person name="Walter F."/>
            <person name="Albersmeier A."/>
            <person name="Kalinowski J."/>
            <person name="Ruckert C."/>
        </authorList>
    </citation>
    <scope>NUCLEOTIDE SEQUENCE</scope>
    <source>
        <strain evidence="2">JCM 13064</strain>
    </source>
</reference>
<reference evidence="2" key="2">
    <citation type="submission" date="2020-09" db="EMBL/GenBank/DDBJ databases">
        <authorList>
            <person name="Sun Q."/>
            <person name="Ohkuma M."/>
        </authorList>
    </citation>
    <scope>NUCLEOTIDE SEQUENCE</scope>
    <source>
        <strain evidence="2">JCM 13064</strain>
    </source>
</reference>
<protein>
    <submittedName>
        <fullName evidence="2">Uncharacterized protein</fullName>
    </submittedName>
</protein>
<accession>A0A917QVT3</accession>
<evidence type="ECO:0000313" key="2">
    <source>
        <dbReference type="EMBL" id="GGK70175.1"/>
    </source>
</evidence>
<evidence type="ECO:0000313" key="3">
    <source>
        <dbReference type="Proteomes" id="UP000645217"/>
    </source>
</evidence>
<evidence type="ECO:0000256" key="1">
    <source>
        <dbReference type="SAM" id="Phobius"/>
    </source>
</evidence>